<dbReference type="Proteomes" id="UP001227964">
    <property type="component" value="Unassembled WGS sequence"/>
</dbReference>
<proteinExistence type="predicted"/>
<sequence length="495" mass="54449">MSAGQDYNRTIKPGGAERINGNGETYIFCKFADRDITVDIAGRKVVMRSGGYQEFEPLVGNNAAVTLYNEDTENPAYVTLVMGTGTYDEKIIRGEVTVVPGLRLADGRFIADTRHDIELEMTVTDDEVKNYSRNQNVVTKPTSEVGFDNNKSVHIADDQYLYHFISGVFDPADNMVVSDLFTMEPLSYLSHDFYSSDGIVTMYQGTIKDGRFYCAVKGNGYGNWDGPNSGNDYEGPGIVSWPIGPGGLGAITYHVDGYTSLSLRITAVIWNKDRNKWLVQIGTQMKEVDILTKEAIDAAPAVMTDASFINGDSHMLYASDYKQLLTRSRLYDSETLEFIGNRPLQGNNSDEVYGYSESTGLYYLSESGEVLSYSYESGNKWAGAAHISAQCQGGRGVRKKGTVLRLPLSYDPGDYGATMIGPVIRAALTAYLGGPPPSDYLDHIYKLVINDGFSKPRVVITGSETFKRAKVADNFTVKTPVTLTLTIDNQLFNGD</sequence>
<gene>
    <name evidence="1" type="ORF">QPM17_22745</name>
</gene>
<organism evidence="1 2">
    <name type="scientific">Marinobacter azerbaijanicus</name>
    <dbReference type="NCBI Taxonomy" id="3050455"/>
    <lineage>
        <taxon>Bacteria</taxon>
        <taxon>Pseudomonadati</taxon>
        <taxon>Pseudomonadota</taxon>
        <taxon>Gammaproteobacteria</taxon>
        <taxon>Pseudomonadales</taxon>
        <taxon>Marinobacteraceae</taxon>
        <taxon>Marinobacter</taxon>
    </lineage>
</organism>
<dbReference type="RefSeq" id="WP_285394037.1">
    <property type="nucleotide sequence ID" value="NZ_JASSVS010000028.1"/>
</dbReference>
<keyword evidence="2" id="KW-1185">Reference proteome</keyword>
<evidence type="ECO:0000313" key="1">
    <source>
        <dbReference type="EMBL" id="MDL0433963.1"/>
    </source>
</evidence>
<comment type="caution">
    <text evidence="1">The sequence shown here is derived from an EMBL/GenBank/DDBJ whole genome shotgun (WGS) entry which is preliminary data.</text>
</comment>
<dbReference type="EMBL" id="JASSVS010000028">
    <property type="protein sequence ID" value="MDL0433963.1"/>
    <property type="molecule type" value="Genomic_DNA"/>
</dbReference>
<protein>
    <submittedName>
        <fullName evidence="1">Uncharacterized protein</fullName>
    </submittedName>
</protein>
<reference evidence="1 2" key="1">
    <citation type="submission" date="2023-06" db="EMBL/GenBank/DDBJ databases">
        <title>Marinobacter azerbaijanicus a moderately halophilic, isolated from Urmia Lake in Azerbaijan region of Iran.</title>
        <authorList>
            <person name="Sanchez-Porro C."/>
            <person name="Aghdam E.M."/>
            <person name="Saheb S.M."/>
            <person name="Tarhriz V."/>
            <person name="Kazemi E."/>
            <person name="Ammozegar M.A."/>
            <person name="Ventosa A."/>
            <person name="Hejazi M.S."/>
        </authorList>
    </citation>
    <scope>NUCLEOTIDE SEQUENCE [LARGE SCALE GENOMIC DNA]</scope>
    <source>
        <strain evidence="1 2">TBZ242</strain>
    </source>
</reference>
<accession>A0ABT7IJV2</accession>
<name>A0ABT7IJV2_9GAMM</name>
<evidence type="ECO:0000313" key="2">
    <source>
        <dbReference type="Proteomes" id="UP001227964"/>
    </source>
</evidence>